<evidence type="ECO:0000256" key="6">
    <source>
        <dbReference type="ARBA" id="ARBA00022801"/>
    </source>
</evidence>
<evidence type="ECO:0000256" key="1">
    <source>
        <dbReference type="ARBA" id="ARBA00006139"/>
    </source>
</evidence>
<dbReference type="GO" id="GO:0006508">
    <property type="term" value="P:proteolysis"/>
    <property type="evidence" value="ECO:0007669"/>
    <property type="project" value="UniProtKB-KW"/>
</dbReference>
<protein>
    <recommendedName>
        <fullName evidence="9">Lipoprotein signal peptidase</fullName>
        <ecNumber evidence="9">3.4.23.36</ecNumber>
    </recommendedName>
    <alternativeName>
        <fullName evidence="9">Prolipoprotein signal peptidase</fullName>
    </alternativeName>
    <alternativeName>
        <fullName evidence="9">Signal peptidase II</fullName>
        <shortName evidence="9">SPase II</shortName>
    </alternativeName>
</protein>
<evidence type="ECO:0000256" key="3">
    <source>
        <dbReference type="ARBA" id="ARBA00022670"/>
    </source>
</evidence>
<comment type="catalytic activity">
    <reaction evidence="9">
        <text>Release of signal peptides from bacterial membrane prolipoproteins. Hydrolyzes -Xaa-Yaa-Zaa-|-(S,diacylglyceryl)Cys-, in which Xaa is hydrophobic (preferably Leu), and Yaa (Ala or Ser) and Zaa (Gly or Ala) have small, neutral side chains.</text>
        <dbReference type="EC" id="3.4.23.36"/>
    </reaction>
</comment>
<dbReference type="Proteomes" id="UP001211044">
    <property type="component" value="Chromosome"/>
</dbReference>
<comment type="pathway">
    <text evidence="9">Protein modification; lipoprotein biosynthesis (signal peptide cleavage).</text>
</comment>
<dbReference type="AlphaFoldDB" id="A0AB38XLR7"/>
<sequence length="155" mass="16766">MKKWCVWAGTALAWFVADLATKQWALASLSPGEKKPVLGNLLSIQLVFNPGAAFSFLASHTWVFTIVAGVACIVVALFTRKVDSLQLTLALGMLEAGAAGNLVDRLFRQPYHGQGQVVDFINYADFFVGNVADIAIVLSVLWLALLGLRGKEESK</sequence>
<feature type="transmembrane region" description="Helical" evidence="9">
    <location>
        <begin position="51"/>
        <end position="78"/>
    </location>
</feature>
<dbReference type="PANTHER" id="PTHR33695">
    <property type="entry name" value="LIPOPROTEIN SIGNAL PEPTIDASE"/>
    <property type="match status" value="1"/>
</dbReference>
<keyword evidence="6 9" id="KW-0378">Hydrolase</keyword>
<comment type="caution">
    <text evidence="9">Lacks conserved residue(s) required for the propagation of feature annotation.</text>
</comment>
<keyword evidence="4 9" id="KW-0812">Transmembrane</keyword>
<evidence type="ECO:0000256" key="2">
    <source>
        <dbReference type="ARBA" id="ARBA00022475"/>
    </source>
</evidence>
<evidence type="ECO:0000256" key="4">
    <source>
        <dbReference type="ARBA" id="ARBA00022692"/>
    </source>
</evidence>
<feature type="active site" evidence="9">
    <location>
        <position position="133"/>
    </location>
</feature>
<organism evidence="11 12">
    <name type="scientific">Winkia neuii subsp. anitrata</name>
    <dbReference type="NCBI Taxonomy" id="29318"/>
    <lineage>
        <taxon>Bacteria</taxon>
        <taxon>Bacillati</taxon>
        <taxon>Actinomycetota</taxon>
        <taxon>Actinomycetes</taxon>
        <taxon>Actinomycetales</taxon>
        <taxon>Actinomycetaceae</taxon>
        <taxon>Winkia</taxon>
    </lineage>
</organism>
<feature type="active site" evidence="9">
    <location>
        <position position="119"/>
    </location>
</feature>
<evidence type="ECO:0000256" key="10">
    <source>
        <dbReference type="RuleBase" id="RU004181"/>
    </source>
</evidence>
<keyword evidence="7 9" id="KW-1133">Transmembrane helix</keyword>
<evidence type="ECO:0000313" key="11">
    <source>
        <dbReference type="EMBL" id="WCE45300.1"/>
    </source>
</evidence>
<reference evidence="11" key="1">
    <citation type="submission" date="2023-01" db="EMBL/GenBank/DDBJ databases">
        <title>Comparative Genomic Analysis of the Clinically-Derived Winkia Strain NY0527 Provides Evidence into the Taxonomic Reassignment of Winkia neuii and Characterizes Their Virulence Traits.</title>
        <authorList>
            <person name="Cai X."/>
            <person name="Peng Y."/>
            <person name="Li M."/>
            <person name="Qiu Y."/>
            <person name="Wang Y."/>
            <person name="Xu L."/>
            <person name="Hou Q."/>
        </authorList>
    </citation>
    <scope>NUCLEOTIDE SEQUENCE</scope>
    <source>
        <strain evidence="11">NY0527</strain>
    </source>
</reference>
<dbReference type="KEGG" id="wne:PIG85_06415"/>
<comment type="function">
    <text evidence="9">This protein specifically catalyzes the removal of signal peptides from prolipoproteins.</text>
</comment>
<keyword evidence="3 9" id="KW-0645">Protease</keyword>
<keyword evidence="2 9" id="KW-1003">Cell membrane</keyword>
<gene>
    <name evidence="9 11" type="primary">lspA</name>
    <name evidence="11" type="ORF">PIG85_06415</name>
</gene>
<comment type="similarity">
    <text evidence="1 9 10">Belongs to the peptidase A8 family.</text>
</comment>
<evidence type="ECO:0000256" key="8">
    <source>
        <dbReference type="ARBA" id="ARBA00023136"/>
    </source>
</evidence>
<accession>A0AB38XLR7</accession>
<dbReference type="GO" id="GO:0005886">
    <property type="term" value="C:plasma membrane"/>
    <property type="evidence" value="ECO:0007669"/>
    <property type="project" value="UniProtKB-SubCell"/>
</dbReference>
<dbReference type="RefSeq" id="WP_239181380.1">
    <property type="nucleotide sequence ID" value="NZ_CP116394.1"/>
</dbReference>
<proteinExistence type="inferred from homology"/>
<dbReference type="EMBL" id="CP116394">
    <property type="protein sequence ID" value="WCE45300.1"/>
    <property type="molecule type" value="Genomic_DNA"/>
</dbReference>
<dbReference type="EC" id="3.4.23.36" evidence="9"/>
<dbReference type="PRINTS" id="PR00781">
    <property type="entry name" value="LIPOSIGPTASE"/>
</dbReference>
<dbReference type="Pfam" id="PF01252">
    <property type="entry name" value="Peptidase_A8"/>
    <property type="match status" value="1"/>
</dbReference>
<evidence type="ECO:0000256" key="5">
    <source>
        <dbReference type="ARBA" id="ARBA00022750"/>
    </source>
</evidence>
<evidence type="ECO:0000313" key="12">
    <source>
        <dbReference type="Proteomes" id="UP001211044"/>
    </source>
</evidence>
<dbReference type="HAMAP" id="MF_00161">
    <property type="entry name" value="LspA"/>
    <property type="match status" value="1"/>
</dbReference>
<dbReference type="InterPro" id="IPR001872">
    <property type="entry name" value="Peptidase_A8"/>
</dbReference>
<keyword evidence="5 9" id="KW-0064">Aspartyl protease</keyword>
<evidence type="ECO:0000256" key="7">
    <source>
        <dbReference type="ARBA" id="ARBA00022989"/>
    </source>
</evidence>
<evidence type="ECO:0000256" key="9">
    <source>
        <dbReference type="HAMAP-Rule" id="MF_00161"/>
    </source>
</evidence>
<comment type="subcellular location">
    <subcellularLocation>
        <location evidence="9">Cell membrane</location>
        <topology evidence="9">Multi-pass membrane protein</topology>
    </subcellularLocation>
</comment>
<keyword evidence="8 9" id="KW-0472">Membrane</keyword>
<feature type="transmembrane region" description="Helical" evidence="9">
    <location>
        <begin position="123"/>
        <end position="148"/>
    </location>
</feature>
<dbReference type="GO" id="GO:0004190">
    <property type="term" value="F:aspartic-type endopeptidase activity"/>
    <property type="evidence" value="ECO:0007669"/>
    <property type="project" value="UniProtKB-UniRule"/>
</dbReference>
<name>A0AB38XLR7_9ACTO</name>
<dbReference type="PANTHER" id="PTHR33695:SF1">
    <property type="entry name" value="LIPOPROTEIN SIGNAL PEPTIDASE"/>
    <property type="match status" value="1"/>
</dbReference>
<dbReference type="NCBIfam" id="TIGR00077">
    <property type="entry name" value="lspA"/>
    <property type="match status" value="1"/>
</dbReference>